<name>A0ABU0FP91_9HYPH</name>
<sequence length="46" mass="4574">MAIRQSEKPRSTRGAAAIGEAVLLAIFTPAGQLPGEGLAVRAIAGG</sequence>
<comment type="caution">
    <text evidence="1">The sequence shown here is derived from an EMBL/GenBank/DDBJ whole genome shotgun (WGS) entry which is preliminary data.</text>
</comment>
<organism evidence="1 2">
    <name type="scientific">Labrys monachus</name>
    <dbReference type="NCBI Taxonomy" id="217067"/>
    <lineage>
        <taxon>Bacteria</taxon>
        <taxon>Pseudomonadati</taxon>
        <taxon>Pseudomonadota</taxon>
        <taxon>Alphaproteobacteria</taxon>
        <taxon>Hyphomicrobiales</taxon>
        <taxon>Xanthobacteraceae</taxon>
        <taxon>Labrys</taxon>
    </lineage>
</organism>
<protein>
    <submittedName>
        <fullName evidence="1">Uncharacterized protein</fullName>
    </submittedName>
</protein>
<proteinExistence type="predicted"/>
<reference evidence="1 2" key="1">
    <citation type="submission" date="2023-07" db="EMBL/GenBank/DDBJ databases">
        <title>Genomic Encyclopedia of Type Strains, Phase IV (KMG-IV): sequencing the most valuable type-strain genomes for metagenomic binning, comparative biology and taxonomic classification.</title>
        <authorList>
            <person name="Goeker M."/>
        </authorList>
    </citation>
    <scope>NUCLEOTIDE SEQUENCE [LARGE SCALE GENOMIC DNA]</scope>
    <source>
        <strain evidence="1 2">DSM 5896</strain>
    </source>
</reference>
<dbReference type="RefSeq" id="WP_307436695.1">
    <property type="nucleotide sequence ID" value="NZ_JAUSVK010000001.1"/>
</dbReference>
<evidence type="ECO:0000313" key="2">
    <source>
        <dbReference type="Proteomes" id="UP001237448"/>
    </source>
</evidence>
<dbReference type="EMBL" id="JAUSVK010000001">
    <property type="protein sequence ID" value="MDQ0396432.1"/>
    <property type="molecule type" value="Genomic_DNA"/>
</dbReference>
<evidence type="ECO:0000313" key="1">
    <source>
        <dbReference type="EMBL" id="MDQ0396432.1"/>
    </source>
</evidence>
<dbReference type="Proteomes" id="UP001237448">
    <property type="component" value="Unassembled WGS sequence"/>
</dbReference>
<keyword evidence="2" id="KW-1185">Reference proteome</keyword>
<gene>
    <name evidence="1" type="ORF">J3R73_006224</name>
</gene>
<accession>A0ABU0FP91</accession>